<dbReference type="InterPro" id="IPR057207">
    <property type="entry name" value="FBXL15_LRR"/>
</dbReference>
<feature type="compositionally biased region" description="Low complexity" evidence="2">
    <location>
        <begin position="143"/>
        <end position="152"/>
    </location>
</feature>
<dbReference type="EMBL" id="BDRX01000076">
    <property type="protein sequence ID" value="GBF96213.1"/>
    <property type="molecule type" value="Genomic_DNA"/>
</dbReference>
<dbReference type="Proteomes" id="UP000247498">
    <property type="component" value="Unassembled WGS sequence"/>
</dbReference>
<evidence type="ECO:0000256" key="1">
    <source>
        <dbReference type="ARBA" id="ARBA00004430"/>
    </source>
</evidence>
<feature type="region of interest" description="Disordered" evidence="2">
    <location>
        <begin position="20"/>
        <end position="39"/>
    </location>
</feature>
<dbReference type="InterPro" id="IPR032675">
    <property type="entry name" value="LRR_dom_sf"/>
</dbReference>
<dbReference type="PANTHER" id="PTHR13318:SF190">
    <property type="entry name" value="PARTNER OF PAIRED, ISOFORM B"/>
    <property type="match status" value="1"/>
</dbReference>
<dbReference type="Gene3D" id="3.80.10.10">
    <property type="entry name" value="Ribonuclease Inhibitor"/>
    <property type="match status" value="2"/>
</dbReference>
<dbReference type="SUPFAM" id="SSF52047">
    <property type="entry name" value="RNI-like"/>
    <property type="match status" value="1"/>
</dbReference>
<evidence type="ECO:0000313" key="4">
    <source>
        <dbReference type="EMBL" id="GBF96213.1"/>
    </source>
</evidence>
<dbReference type="AlphaFoldDB" id="A0A2V0PE90"/>
<feature type="domain" description="F-box/LRR-repeat protein 15-like leucin rich repeat" evidence="3">
    <location>
        <begin position="744"/>
        <end position="834"/>
    </location>
</feature>
<dbReference type="GO" id="GO:0031146">
    <property type="term" value="P:SCF-dependent proteasomal ubiquitin-dependent protein catabolic process"/>
    <property type="evidence" value="ECO:0007669"/>
    <property type="project" value="TreeGrafter"/>
</dbReference>
<dbReference type="InterPro" id="IPR006553">
    <property type="entry name" value="Leu-rich_rpt_Cys-con_subtyp"/>
</dbReference>
<comment type="subcellular location">
    <subcellularLocation>
        <location evidence="1">Cytoplasm</location>
        <location evidence="1">Cytoskeleton</location>
        <location evidence="1">Cilium axoneme</location>
    </subcellularLocation>
</comment>
<feature type="compositionally biased region" description="Low complexity" evidence="2">
    <location>
        <begin position="98"/>
        <end position="118"/>
    </location>
</feature>
<dbReference type="STRING" id="307507.A0A2V0PE90"/>
<dbReference type="GO" id="GO:0005930">
    <property type="term" value="C:axoneme"/>
    <property type="evidence" value="ECO:0007669"/>
    <property type="project" value="UniProtKB-SubCell"/>
</dbReference>
<dbReference type="OrthoDB" id="550575at2759"/>
<dbReference type="PANTHER" id="PTHR13318">
    <property type="entry name" value="PARTNER OF PAIRED, ISOFORM B-RELATED"/>
    <property type="match status" value="1"/>
</dbReference>
<feature type="region of interest" description="Disordered" evidence="2">
    <location>
        <begin position="98"/>
        <end position="152"/>
    </location>
</feature>
<name>A0A2V0PE90_9CHLO</name>
<gene>
    <name evidence="4" type="ORF">Rsub_08758</name>
</gene>
<evidence type="ECO:0000313" key="5">
    <source>
        <dbReference type="Proteomes" id="UP000247498"/>
    </source>
</evidence>
<feature type="compositionally biased region" description="Gly residues" evidence="2">
    <location>
        <begin position="29"/>
        <end position="39"/>
    </location>
</feature>
<feature type="compositionally biased region" description="Pro residues" evidence="2">
    <location>
        <begin position="133"/>
        <end position="142"/>
    </location>
</feature>
<proteinExistence type="predicted"/>
<sequence>MATCGPPATGQWRCCSEHELPPRRSSGAGSAGGLDGGADGDAGPRPPRCCRRGCGCCGGAGAAAIGRAACCAVRERCCGRGCGCACGVGADADAAQAAAGDAGEPPGPAPAVDGSAPSPAAPPPHRDPGGHAPAPPPPPRAGPVPAAEGAGAGAAGAAPAGLAALPREVLTAIAARLADPEDRAALAAACSATRAAAAAAALSLRLPPGALLAAAAGGQLRHALARHAGAARLSFGGGPPAPPLQPLQLQLPQPRYRRSHAAAAAVAVVPALLRALPALRRLSRLDLTGVPPAAYEASPCRLLSGLVAACPQLQELDLSASLWHGPAQAATLRAMARRGGVLAPRPPPPAAAPALPVRWEAEAVANAAAAAQHRHRLQVASALLSKALATQAAREDLRCLSGLARLASLSIAHGLPPEVLPQLPGLPDSLSRLSLDCGLLYDDARLGGALGALTGLTSLELTGVPSLEGELFTHMAGLTNLRQLDLLRCLLGPGGLAPLATALPGLESLQVCGCPNMHSLCRAQLPEELTRLGQLSTLYLDFMLHVRDTQVLVQLPSLTALAASQLHACVSTHFAGRGFPRVRRLALHTLEPDGCTCLAAPHPPPDGAGAAAVRRVGLLVALCPCLEHLSLGRGSAAALFAIQTHASLTTLVIHGPPPPPPPPAGAALAAAAEPLHAAAPAGWPVAAGGGSWLGLMRRHALPRLARLSFLDADSVLQRSPSPAMLLLALSTHSNGAAGGGSCDELRLMRYSSVTDRGLALASNLMGGLRSLALDGCRNITDAGLFSLAAAPALEDLSLSGFARITDAGVAALLAAAPRLRRLRVAGCGATTAEGCLAAGAAAYRTRGRRVRVDWARS</sequence>
<protein>
    <recommendedName>
        <fullName evidence="3">F-box/LRR-repeat protein 15-like leucin rich repeat domain-containing protein</fullName>
    </recommendedName>
</protein>
<evidence type="ECO:0000259" key="3">
    <source>
        <dbReference type="Pfam" id="PF25372"/>
    </source>
</evidence>
<evidence type="ECO:0000256" key="2">
    <source>
        <dbReference type="SAM" id="MobiDB-lite"/>
    </source>
</evidence>
<accession>A0A2V0PE90</accession>
<dbReference type="SMART" id="SM00367">
    <property type="entry name" value="LRR_CC"/>
    <property type="match status" value="2"/>
</dbReference>
<keyword evidence="5" id="KW-1185">Reference proteome</keyword>
<comment type="caution">
    <text evidence="4">The sequence shown here is derived from an EMBL/GenBank/DDBJ whole genome shotgun (WGS) entry which is preliminary data.</text>
</comment>
<dbReference type="InParanoid" id="A0A2V0PE90"/>
<organism evidence="4 5">
    <name type="scientific">Raphidocelis subcapitata</name>
    <dbReference type="NCBI Taxonomy" id="307507"/>
    <lineage>
        <taxon>Eukaryota</taxon>
        <taxon>Viridiplantae</taxon>
        <taxon>Chlorophyta</taxon>
        <taxon>core chlorophytes</taxon>
        <taxon>Chlorophyceae</taxon>
        <taxon>CS clade</taxon>
        <taxon>Sphaeropleales</taxon>
        <taxon>Selenastraceae</taxon>
        <taxon>Raphidocelis</taxon>
    </lineage>
</organism>
<dbReference type="Pfam" id="PF25372">
    <property type="entry name" value="DUF7885"/>
    <property type="match status" value="1"/>
</dbReference>
<reference evidence="4 5" key="1">
    <citation type="journal article" date="2018" name="Sci. Rep.">
        <title>Raphidocelis subcapitata (=Pseudokirchneriella subcapitata) provides an insight into genome evolution and environmental adaptations in the Sphaeropleales.</title>
        <authorList>
            <person name="Suzuki S."/>
            <person name="Yamaguchi H."/>
            <person name="Nakajima N."/>
            <person name="Kawachi M."/>
        </authorList>
    </citation>
    <scope>NUCLEOTIDE SEQUENCE [LARGE SCALE GENOMIC DNA]</scope>
    <source>
        <strain evidence="4 5">NIES-35</strain>
    </source>
</reference>
<dbReference type="GO" id="GO:0019005">
    <property type="term" value="C:SCF ubiquitin ligase complex"/>
    <property type="evidence" value="ECO:0007669"/>
    <property type="project" value="TreeGrafter"/>
</dbReference>